<dbReference type="EMBL" id="JAGTUF010000011">
    <property type="protein sequence ID" value="MBR9972437.1"/>
    <property type="molecule type" value="Genomic_DNA"/>
</dbReference>
<accession>A0ABS5IDD2</accession>
<dbReference type="Proteomes" id="UP000680714">
    <property type="component" value="Unassembled WGS sequence"/>
</dbReference>
<evidence type="ECO:0000313" key="3">
    <source>
        <dbReference type="Proteomes" id="UP000680714"/>
    </source>
</evidence>
<feature type="chain" id="PRO_5045914068" description="Lysozyme inhibitor LprI N-terminal domain-containing protein" evidence="1">
    <location>
        <begin position="29"/>
        <end position="151"/>
    </location>
</feature>
<proteinExistence type="predicted"/>
<gene>
    <name evidence="2" type="ORF">KEC16_11995</name>
</gene>
<reference evidence="2 3" key="1">
    <citation type="submission" date="2021-04" db="EMBL/GenBank/DDBJ databases">
        <title>Magnetospirillum sulfuroxidans sp. nov., a facultative chemolithoautotrophic sulfur-oxidizing alphaproteobacterium isolated from freshwater sediment and proposals for Paramagetospirillum gen. nov., and Magnetospirillaceae fam. nov.</title>
        <authorList>
            <person name="Koziaeva V."/>
            <person name="Geelhoed J.S."/>
            <person name="Sorokin D.Y."/>
            <person name="Grouzdev D.S."/>
        </authorList>
    </citation>
    <scope>NUCLEOTIDE SEQUENCE [LARGE SCALE GENOMIC DNA]</scope>
    <source>
        <strain evidence="2 3">J10</strain>
    </source>
</reference>
<evidence type="ECO:0000313" key="2">
    <source>
        <dbReference type="EMBL" id="MBR9972437.1"/>
    </source>
</evidence>
<dbReference type="RefSeq" id="WP_211549197.1">
    <property type="nucleotide sequence ID" value="NZ_JAGTUF010000011.1"/>
</dbReference>
<evidence type="ECO:0008006" key="4">
    <source>
        <dbReference type="Google" id="ProtNLM"/>
    </source>
</evidence>
<feature type="signal peptide" evidence="1">
    <location>
        <begin position="1"/>
        <end position="28"/>
    </location>
</feature>
<protein>
    <recommendedName>
        <fullName evidence="4">Lysozyme inhibitor LprI N-terminal domain-containing protein</fullName>
    </recommendedName>
</protein>
<organism evidence="2 3">
    <name type="scientific">Magnetospirillum sulfuroxidans</name>
    <dbReference type="NCBI Taxonomy" id="611300"/>
    <lineage>
        <taxon>Bacteria</taxon>
        <taxon>Pseudomonadati</taxon>
        <taxon>Pseudomonadota</taxon>
        <taxon>Alphaproteobacteria</taxon>
        <taxon>Rhodospirillales</taxon>
        <taxon>Rhodospirillaceae</taxon>
        <taxon>Magnetospirillum</taxon>
    </lineage>
</organism>
<sequence length="151" mass="16950">MNKKGALRLAIAAGLIAAAICPFRSAHATNGECEEIRMALNPIYQQLIAALDRYLYSRDVNMKIDAETDTWAQFQFRDMADRHDKQIVNLIREYNDGDPVAIRKCNEVVYQADCEAFQVYKAAVINLPGMASRRSDILAEEAKRCAQAHGD</sequence>
<evidence type="ECO:0000256" key="1">
    <source>
        <dbReference type="SAM" id="SignalP"/>
    </source>
</evidence>
<keyword evidence="3" id="KW-1185">Reference proteome</keyword>
<keyword evidence="1" id="KW-0732">Signal</keyword>
<name>A0ABS5IDD2_9PROT</name>
<comment type="caution">
    <text evidence="2">The sequence shown here is derived from an EMBL/GenBank/DDBJ whole genome shotgun (WGS) entry which is preliminary data.</text>
</comment>